<dbReference type="AlphaFoldDB" id="A0A0E0AGG0"/>
<sequence>MKAGRQRLKMGPSLPPLTHPCGTVSSHANTSLAAAVAAALASPLPPPSPLMEKATTPTSVKE</sequence>
<reference evidence="2" key="2">
    <citation type="submission" date="2018-05" db="EMBL/GenBank/DDBJ databases">
        <title>OgluRS3 (Oryza glumaepatula Reference Sequence Version 3).</title>
        <authorList>
            <person name="Zhang J."/>
            <person name="Kudrna D."/>
            <person name="Lee S."/>
            <person name="Talag J."/>
            <person name="Welchert J."/>
            <person name="Wing R.A."/>
        </authorList>
    </citation>
    <scope>NUCLEOTIDE SEQUENCE [LARGE SCALE GENOMIC DNA]</scope>
</reference>
<keyword evidence="3" id="KW-1185">Reference proteome</keyword>
<evidence type="ECO:0000313" key="2">
    <source>
        <dbReference type="EnsemblPlants" id="OGLUM07G04440.2"/>
    </source>
</evidence>
<proteinExistence type="predicted"/>
<accession>A0A0E0AGG0</accession>
<dbReference type="EnsemblPlants" id="OGLUM07G04440.2">
    <property type="protein sequence ID" value="OGLUM07G04440.2"/>
    <property type="gene ID" value="OGLUM07G04440"/>
</dbReference>
<evidence type="ECO:0000313" key="3">
    <source>
        <dbReference type="Proteomes" id="UP000026961"/>
    </source>
</evidence>
<name>A0A0E0AGG0_9ORYZ</name>
<reference evidence="2" key="1">
    <citation type="submission" date="2015-04" db="UniProtKB">
        <authorList>
            <consortium name="EnsemblPlants"/>
        </authorList>
    </citation>
    <scope>IDENTIFICATION</scope>
</reference>
<dbReference type="Gramene" id="OGLUM07G04440.2">
    <property type="protein sequence ID" value="OGLUM07G04440.2"/>
    <property type="gene ID" value="OGLUM07G04440"/>
</dbReference>
<evidence type="ECO:0000256" key="1">
    <source>
        <dbReference type="SAM" id="MobiDB-lite"/>
    </source>
</evidence>
<organism evidence="2">
    <name type="scientific">Oryza glumipatula</name>
    <dbReference type="NCBI Taxonomy" id="40148"/>
    <lineage>
        <taxon>Eukaryota</taxon>
        <taxon>Viridiplantae</taxon>
        <taxon>Streptophyta</taxon>
        <taxon>Embryophyta</taxon>
        <taxon>Tracheophyta</taxon>
        <taxon>Spermatophyta</taxon>
        <taxon>Magnoliopsida</taxon>
        <taxon>Liliopsida</taxon>
        <taxon>Poales</taxon>
        <taxon>Poaceae</taxon>
        <taxon>BOP clade</taxon>
        <taxon>Oryzoideae</taxon>
        <taxon>Oryzeae</taxon>
        <taxon>Oryzinae</taxon>
        <taxon>Oryza</taxon>
    </lineage>
</organism>
<protein>
    <submittedName>
        <fullName evidence="2">Uncharacterized protein</fullName>
    </submittedName>
</protein>
<feature type="region of interest" description="Disordered" evidence="1">
    <location>
        <begin position="42"/>
        <end position="62"/>
    </location>
</feature>
<dbReference type="Proteomes" id="UP000026961">
    <property type="component" value="Chromosome 7"/>
</dbReference>
<dbReference type="HOGENOM" id="CLU_2907791_0_0_1"/>